<dbReference type="OrthoDB" id="10034090at2759"/>
<evidence type="ECO:0000256" key="1">
    <source>
        <dbReference type="SAM" id="MobiDB-lite"/>
    </source>
</evidence>
<gene>
    <name evidence="2" type="ORF">EVAR_71390_1</name>
</gene>
<organism evidence="2 3">
    <name type="scientific">Eumeta variegata</name>
    <name type="common">Bagworm moth</name>
    <name type="synonym">Eumeta japonica</name>
    <dbReference type="NCBI Taxonomy" id="151549"/>
    <lineage>
        <taxon>Eukaryota</taxon>
        <taxon>Metazoa</taxon>
        <taxon>Ecdysozoa</taxon>
        <taxon>Arthropoda</taxon>
        <taxon>Hexapoda</taxon>
        <taxon>Insecta</taxon>
        <taxon>Pterygota</taxon>
        <taxon>Neoptera</taxon>
        <taxon>Endopterygota</taxon>
        <taxon>Lepidoptera</taxon>
        <taxon>Glossata</taxon>
        <taxon>Ditrysia</taxon>
        <taxon>Tineoidea</taxon>
        <taxon>Psychidae</taxon>
        <taxon>Oiketicinae</taxon>
        <taxon>Eumeta</taxon>
    </lineage>
</organism>
<evidence type="ECO:0000313" key="3">
    <source>
        <dbReference type="Proteomes" id="UP000299102"/>
    </source>
</evidence>
<evidence type="ECO:0000313" key="2">
    <source>
        <dbReference type="EMBL" id="GBP96026.1"/>
    </source>
</evidence>
<keyword evidence="3" id="KW-1185">Reference proteome</keyword>
<sequence>MTGKKGLAESGNGRRRRVVDYELLEKIWRLLAIYVTVGNMLVLRDPFSFMNLIPTLGDKPYWRPGIRATVLSPASLKSSGHCAPRFEYSSKKRELSLTTRRRLKPPWPREQVWYFEDPPSTLNGPHDRGSYGSDEFGHDSPSRYASPKGAGGGGGGGGAGAGGAAYQEYYAGEWSPYYQPPHTAPAHPPYHHDPYALSPGIVSGSEAGAGAAAGAGGAAGAELPLPPMSSFRAAAAPPHHSPTDPLLVGKGALHAGRPRKSYADHIYGTLKKGPNFKQLKPKSFHENIEAREICKDRAICKPIVSACRSEK</sequence>
<protein>
    <submittedName>
        <fullName evidence="2">Uncharacterized protein</fullName>
    </submittedName>
</protein>
<dbReference type="AlphaFoldDB" id="A0A4C2A5P4"/>
<comment type="caution">
    <text evidence="2">The sequence shown here is derived from an EMBL/GenBank/DDBJ whole genome shotgun (WGS) entry which is preliminary data.</text>
</comment>
<feature type="compositionally biased region" description="Basic and acidic residues" evidence="1">
    <location>
        <begin position="125"/>
        <end position="141"/>
    </location>
</feature>
<reference evidence="2 3" key="1">
    <citation type="journal article" date="2019" name="Commun. Biol.">
        <title>The bagworm genome reveals a unique fibroin gene that provides high tensile strength.</title>
        <authorList>
            <person name="Kono N."/>
            <person name="Nakamura H."/>
            <person name="Ohtoshi R."/>
            <person name="Tomita M."/>
            <person name="Numata K."/>
            <person name="Arakawa K."/>
        </authorList>
    </citation>
    <scope>NUCLEOTIDE SEQUENCE [LARGE SCALE GENOMIC DNA]</scope>
</reference>
<name>A0A4C2A5P4_EUMVA</name>
<feature type="compositionally biased region" description="Gly residues" evidence="1">
    <location>
        <begin position="149"/>
        <end position="160"/>
    </location>
</feature>
<proteinExistence type="predicted"/>
<accession>A0A4C2A5P4</accession>
<dbReference type="EMBL" id="BGZK01002723">
    <property type="protein sequence ID" value="GBP96026.1"/>
    <property type="molecule type" value="Genomic_DNA"/>
</dbReference>
<feature type="region of interest" description="Disordered" evidence="1">
    <location>
        <begin position="118"/>
        <end position="160"/>
    </location>
</feature>
<dbReference type="Proteomes" id="UP000299102">
    <property type="component" value="Unassembled WGS sequence"/>
</dbReference>